<evidence type="ECO:0000313" key="4">
    <source>
        <dbReference type="EMBL" id="KAE9123630.1"/>
    </source>
</evidence>
<evidence type="ECO:0000313" key="20">
    <source>
        <dbReference type="Proteomes" id="UP000486351"/>
    </source>
</evidence>
<evidence type="ECO:0000313" key="13">
    <source>
        <dbReference type="Proteomes" id="UP000433483"/>
    </source>
</evidence>
<dbReference type="Proteomes" id="UP000460718">
    <property type="component" value="Unassembled WGS sequence"/>
</dbReference>
<evidence type="ECO:0000313" key="19">
    <source>
        <dbReference type="Proteomes" id="UP000476176"/>
    </source>
</evidence>
<evidence type="ECO:0000256" key="1">
    <source>
        <dbReference type="SAM" id="MobiDB-lite"/>
    </source>
</evidence>
<dbReference type="Proteomes" id="UP000440732">
    <property type="component" value="Unassembled WGS sequence"/>
</dbReference>
<dbReference type="EMBL" id="QXFX01000233">
    <property type="protein sequence ID" value="KAE9124493.1"/>
    <property type="molecule type" value="Genomic_DNA"/>
</dbReference>
<evidence type="ECO:0000313" key="18">
    <source>
        <dbReference type="Proteomes" id="UP000460718"/>
    </source>
</evidence>
<evidence type="ECO:0000313" key="8">
    <source>
        <dbReference type="EMBL" id="KAE9244459.1"/>
    </source>
</evidence>
<gene>
    <name evidence="11" type="ORF">PF001_g6177</name>
    <name evidence="8" type="ORF">PF002_g7735</name>
    <name evidence="9" type="ORF">PF004_g1075</name>
    <name evidence="7" type="ORF">PF005_g6763</name>
    <name evidence="6" type="ORF">PF006_g6071</name>
    <name evidence="4" type="ORF">PF007_g6981</name>
    <name evidence="10" type="ORF">PF008_g18891</name>
    <name evidence="2" type="ORF">PF009_g5862</name>
    <name evidence="5" type="ORF">PF010_g5977</name>
    <name evidence="3" type="ORF">PF011_g4807</name>
</gene>
<dbReference type="Proteomes" id="UP000437068">
    <property type="component" value="Unassembled WGS sequence"/>
</dbReference>
<evidence type="ECO:0000313" key="16">
    <source>
        <dbReference type="Proteomes" id="UP000440732"/>
    </source>
</evidence>
<organism evidence="2 12">
    <name type="scientific">Phytophthora fragariae</name>
    <dbReference type="NCBI Taxonomy" id="53985"/>
    <lineage>
        <taxon>Eukaryota</taxon>
        <taxon>Sar</taxon>
        <taxon>Stramenopiles</taxon>
        <taxon>Oomycota</taxon>
        <taxon>Peronosporomycetes</taxon>
        <taxon>Peronosporales</taxon>
        <taxon>Peronosporaceae</taxon>
        <taxon>Phytophthora</taxon>
    </lineage>
</organism>
<evidence type="ECO:0000313" key="6">
    <source>
        <dbReference type="EMBL" id="KAE9149438.1"/>
    </source>
</evidence>
<dbReference type="EMBL" id="QXGA01000239">
    <property type="protein sequence ID" value="KAE9149438.1"/>
    <property type="molecule type" value="Genomic_DNA"/>
</dbReference>
<dbReference type="Proteomes" id="UP000440367">
    <property type="component" value="Unassembled WGS sequence"/>
</dbReference>
<dbReference type="EMBL" id="QXGD01000292">
    <property type="protein sequence ID" value="KAE9244459.1"/>
    <property type="molecule type" value="Genomic_DNA"/>
</dbReference>
<evidence type="ECO:0000313" key="11">
    <source>
        <dbReference type="EMBL" id="KAE9318804.1"/>
    </source>
</evidence>
<evidence type="ECO:0000313" key="12">
    <source>
        <dbReference type="Proteomes" id="UP000429523"/>
    </source>
</evidence>
<dbReference type="EMBL" id="QXFZ01000272">
    <property type="protein sequence ID" value="KAE9123630.1"/>
    <property type="molecule type" value="Genomic_DNA"/>
</dbReference>
<dbReference type="EMBL" id="QXFY01001474">
    <property type="protein sequence ID" value="KAE9316904.1"/>
    <property type="molecule type" value="Genomic_DNA"/>
</dbReference>
<evidence type="ECO:0000313" key="5">
    <source>
        <dbReference type="EMBL" id="KAE9124493.1"/>
    </source>
</evidence>
<evidence type="ECO:0000313" key="7">
    <source>
        <dbReference type="EMBL" id="KAE9222243.1"/>
    </source>
</evidence>
<evidence type="ECO:0000313" key="9">
    <source>
        <dbReference type="EMBL" id="KAE9254303.1"/>
    </source>
</evidence>
<feature type="region of interest" description="Disordered" evidence="1">
    <location>
        <begin position="40"/>
        <end position="59"/>
    </location>
</feature>
<dbReference type="EMBL" id="QXFW01000179">
    <property type="protein sequence ID" value="KAE9021703.1"/>
    <property type="molecule type" value="Genomic_DNA"/>
</dbReference>
<dbReference type="Proteomes" id="UP000488956">
    <property type="component" value="Unassembled WGS sequence"/>
</dbReference>
<dbReference type="Proteomes" id="UP000476176">
    <property type="component" value="Unassembled WGS sequence"/>
</dbReference>
<dbReference type="Proteomes" id="UP000486351">
    <property type="component" value="Unassembled WGS sequence"/>
</dbReference>
<evidence type="ECO:0000313" key="3">
    <source>
        <dbReference type="EMBL" id="KAE9021703.1"/>
    </source>
</evidence>
<dbReference type="Proteomes" id="UP000433483">
    <property type="component" value="Unassembled WGS sequence"/>
</dbReference>
<dbReference type="Proteomes" id="UP000429523">
    <property type="component" value="Unassembled WGS sequence"/>
</dbReference>
<dbReference type="Proteomes" id="UP000441208">
    <property type="component" value="Unassembled WGS sequence"/>
</dbReference>
<name>A0A6A3FKE7_9STRA</name>
<dbReference type="EMBL" id="QXGC01000025">
    <property type="protein sequence ID" value="KAE9254303.1"/>
    <property type="molecule type" value="Genomic_DNA"/>
</dbReference>
<evidence type="ECO:0000313" key="21">
    <source>
        <dbReference type="Proteomes" id="UP000488956"/>
    </source>
</evidence>
<evidence type="ECO:0000313" key="15">
    <source>
        <dbReference type="Proteomes" id="UP000440367"/>
    </source>
</evidence>
<accession>A0A6A3FKE7</accession>
<evidence type="ECO:0000313" key="17">
    <source>
        <dbReference type="Proteomes" id="UP000441208"/>
    </source>
</evidence>
<evidence type="ECO:0000313" key="14">
    <source>
        <dbReference type="Proteomes" id="UP000437068"/>
    </source>
</evidence>
<evidence type="ECO:0000313" key="2">
    <source>
        <dbReference type="EMBL" id="KAE8944450.1"/>
    </source>
</evidence>
<evidence type="ECO:0000313" key="10">
    <source>
        <dbReference type="EMBL" id="KAE9316904.1"/>
    </source>
</evidence>
<dbReference type="AlphaFoldDB" id="A0A6A3FKE7"/>
<reference evidence="12 13" key="1">
    <citation type="submission" date="2018-08" db="EMBL/GenBank/DDBJ databases">
        <title>Genomic investigation of the strawberry pathogen Phytophthora fragariae indicates pathogenicity is determined by transcriptional variation in three key races.</title>
        <authorList>
            <person name="Adams T.M."/>
            <person name="Armitage A.D."/>
            <person name="Sobczyk M.K."/>
            <person name="Bates H.J."/>
            <person name="Dunwell J.M."/>
            <person name="Nellist C.F."/>
            <person name="Harrison R.J."/>
        </authorList>
    </citation>
    <scope>NUCLEOTIDE SEQUENCE [LARGE SCALE GENOMIC DNA]</scope>
    <source>
        <strain evidence="11 14">A4</strain>
        <strain evidence="8 15">BC-1</strain>
        <strain evidence="9 19">BC-23</strain>
        <strain evidence="7 13">NOV-27</strain>
        <strain evidence="6 16">NOV-5</strain>
        <strain evidence="4 17">NOV-71</strain>
        <strain evidence="10 20">NOV-77</strain>
        <strain evidence="2 12">NOV-9</strain>
        <strain evidence="5 21">ONT-3</strain>
        <strain evidence="3 18">SCRP245</strain>
    </source>
</reference>
<proteinExistence type="predicted"/>
<dbReference type="EMBL" id="QXGB01000259">
    <property type="protein sequence ID" value="KAE9222243.1"/>
    <property type="molecule type" value="Genomic_DNA"/>
</dbReference>
<sequence>MRLKSRYRYLLCCWFGHPCVSGLEAATGVPIVPISPDTVSAHLKGQQPSGKQKKCKSGN</sequence>
<dbReference type="EMBL" id="QXGE01000243">
    <property type="protein sequence ID" value="KAE9318804.1"/>
    <property type="molecule type" value="Genomic_DNA"/>
</dbReference>
<keyword evidence="13" id="KW-1185">Reference proteome</keyword>
<protein>
    <submittedName>
        <fullName evidence="2">Uncharacterized protein</fullName>
    </submittedName>
</protein>
<dbReference type="EMBL" id="QXGF01000203">
    <property type="protein sequence ID" value="KAE8944450.1"/>
    <property type="molecule type" value="Genomic_DNA"/>
</dbReference>
<comment type="caution">
    <text evidence="2">The sequence shown here is derived from an EMBL/GenBank/DDBJ whole genome shotgun (WGS) entry which is preliminary data.</text>
</comment>